<dbReference type="Gene3D" id="4.10.400.10">
    <property type="entry name" value="Low-density Lipoprotein Receptor"/>
    <property type="match status" value="1"/>
</dbReference>
<evidence type="ECO:0000313" key="12">
    <source>
        <dbReference type="EMBL" id="CAF4035987.1"/>
    </source>
</evidence>
<proteinExistence type="predicted"/>
<evidence type="ECO:0000256" key="4">
    <source>
        <dbReference type="ARBA" id="ARBA00022989"/>
    </source>
</evidence>
<evidence type="ECO:0000256" key="7">
    <source>
        <dbReference type="ARBA" id="ARBA00023180"/>
    </source>
</evidence>
<keyword evidence="4 10" id="KW-1133">Transmembrane helix</keyword>
<feature type="domain" description="EGF-like" evidence="11">
    <location>
        <begin position="673"/>
        <end position="712"/>
    </location>
</feature>
<dbReference type="SMART" id="SM00192">
    <property type="entry name" value="LDLa"/>
    <property type="match status" value="3"/>
</dbReference>
<keyword evidence="8" id="KW-0245">EGF-like domain</keyword>
<sequence>MPQDFSSIHYAMPTFQKLLKKDYRMLSSIGEDELREQIDTCSGYVRDYRYRCPFGPTTCLTVQALGDSITSCNQDEDEFILGAGQSLSLIKCLEFEDEDCLFLREYISNSGNNSDGNIQISEKTKLPFRSYCNTFWDLQDRTDESLELCQSWRCPPNEFQCRSGHCISQEYVCDGEWDCFDASDELFNIDHLSSHNQKVNLTEKRTTCATNTSNKIQSFSALCNIQTEYPCLLINFTKQSDIFVSRPCINISQIGDNKTDCLGGLDERNTLKHCNGLKQLGHSFQCRSNPNTCIDEQNLCANINQCPDISPLCGQHNDHCSHPKDFICINGTCAKKGRCNGNIDCQYGEDEYWCNQQNNTRSYRILKQQNQFTSKRLGKLSMYPLSNSVINSTTVEKGRSIVKRNTPINIPNNIVPMICNRGVAVLEYTNKTVCFCPPSYYGQYCEYHSDRVTIHTHLNVSHSRFAEITIDSNITIKLLALLVYENEILHNRQFHFRSVDNFHRIIKKRCHLIYSREKNLLQTKIHRRLSRTSITNHTPYYLRYEAYELTENSSIHLVGVWQYPIYFDFLPSFRIAKVLRFHNNLLHSLCHPNPCNSSNAECHILQNDPEKFICLCKPRYSGKNCSILDEYCAKNFCHSKSLCKPTYLGKTAGTRLPYCLCPLNMYGSRCGLVLDQCWNNPCKNNGTCYSSTSDLNKTKCACVERYYGDNCESKREDTEIQISPHNVSGIFVIQYLDINFKTLDLILGHQVMVKQLFERLRYEYPGRWAPSIILVRSYSSGDKKYPKIFLLSLMIGKKFINSSASLEDTNTCLNIKDISMNISDSTAPMTTRNTQTASETNEVKGKKVLFENILQLSFVLFSVSVENESTHPVRLNIDDIDERIGWYMKVKVRWNFFQTIIHENIELICGPAITILPQLFCLPQIIISNMIICRDFSSMAIRCPFIISFLISFAPQMFSFLLYIRLSTVYFAHFCSTSIGKKITLYWNFCHRRTEEQFNDSEPSRHVLSNTLQLRE</sequence>
<feature type="disulfide bond" evidence="9">
    <location>
        <begin position="339"/>
        <end position="354"/>
    </location>
</feature>
<keyword evidence="2 10" id="KW-0812">Transmembrane</keyword>
<keyword evidence="3" id="KW-0677">Repeat</keyword>
<feature type="domain" description="EGF-like" evidence="11">
    <location>
        <begin position="586"/>
        <end position="626"/>
    </location>
</feature>
<evidence type="ECO:0000256" key="10">
    <source>
        <dbReference type="SAM" id="Phobius"/>
    </source>
</evidence>
<dbReference type="SUPFAM" id="SSF57196">
    <property type="entry name" value="EGF/Laminin"/>
    <property type="match status" value="1"/>
</dbReference>
<dbReference type="PRINTS" id="PR00261">
    <property type="entry name" value="LDLRECEPTOR"/>
</dbReference>
<keyword evidence="6 8" id="KW-1015">Disulfide bond</keyword>
<dbReference type="PANTHER" id="PTHR24270:SF62">
    <property type="entry name" value="LOW-DENSITY LIPOPROTEIN RECEPTOR-RELATED PROTEIN 2"/>
    <property type="match status" value="1"/>
</dbReference>
<accession>A0A819QRY3</accession>
<dbReference type="Proteomes" id="UP000663868">
    <property type="component" value="Unassembled WGS sequence"/>
</dbReference>
<dbReference type="PANTHER" id="PTHR24270">
    <property type="entry name" value="LOW-DENSITY LIPOPROTEIN RECEPTOR-RELATED"/>
    <property type="match status" value="1"/>
</dbReference>
<feature type="disulfide bond" evidence="9">
    <location>
        <begin position="154"/>
        <end position="166"/>
    </location>
</feature>
<dbReference type="AlphaFoldDB" id="A0A819QRY3"/>
<dbReference type="EMBL" id="CAJOBB010003354">
    <property type="protein sequence ID" value="CAF4035987.1"/>
    <property type="molecule type" value="Genomic_DNA"/>
</dbReference>
<dbReference type="InterPro" id="IPR050685">
    <property type="entry name" value="LDLR"/>
</dbReference>
<dbReference type="InterPro" id="IPR036055">
    <property type="entry name" value="LDL_receptor-like_sf"/>
</dbReference>
<evidence type="ECO:0000256" key="5">
    <source>
        <dbReference type="ARBA" id="ARBA00023136"/>
    </source>
</evidence>
<dbReference type="Gene3D" id="2.10.25.10">
    <property type="entry name" value="Laminin"/>
    <property type="match status" value="2"/>
</dbReference>
<evidence type="ECO:0000256" key="1">
    <source>
        <dbReference type="ARBA" id="ARBA00004167"/>
    </source>
</evidence>
<evidence type="ECO:0000313" key="13">
    <source>
        <dbReference type="Proteomes" id="UP000663868"/>
    </source>
</evidence>
<feature type="disulfide bond" evidence="9">
    <location>
        <begin position="161"/>
        <end position="179"/>
    </location>
</feature>
<evidence type="ECO:0000256" key="9">
    <source>
        <dbReference type="PROSITE-ProRule" id="PRU00124"/>
    </source>
</evidence>
<dbReference type="CDD" id="cd00112">
    <property type="entry name" value="LDLa"/>
    <property type="match status" value="1"/>
</dbReference>
<protein>
    <recommendedName>
        <fullName evidence="11">EGF-like domain-containing protein</fullName>
    </recommendedName>
</protein>
<dbReference type="GO" id="GO:0005886">
    <property type="term" value="C:plasma membrane"/>
    <property type="evidence" value="ECO:0007669"/>
    <property type="project" value="TreeGrafter"/>
</dbReference>
<comment type="subcellular location">
    <subcellularLocation>
        <location evidence="1">Membrane</location>
        <topology evidence="1">Single-pass membrane protein</topology>
    </subcellularLocation>
</comment>
<comment type="caution">
    <text evidence="8">Lacks conserved residue(s) required for the propagation of feature annotation.</text>
</comment>
<dbReference type="FunFam" id="4.10.400.10:FF:000065">
    <property type="entry name" value="Transmembrane protease serine 7"/>
    <property type="match status" value="1"/>
</dbReference>
<gene>
    <name evidence="12" type="ORF">KXQ929_LOCUS30596</name>
</gene>
<evidence type="ECO:0000256" key="8">
    <source>
        <dbReference type="PROSITE-ProRule" id="PRU00076"/>
    </source>
</evidence>
<dbReference type="InterPro" id="IPR002172">
    <property type="entry name" value="LDrepeatLR_classA_rpt"/>
</dbReference>
<dbReference type="Pfam" id="PF00057">
    <property type="entry name" value="Ldl_recept_a"/>
    <property type="match status" value="1"/>
</dbReference>
<dbReference type="SUPFAM" id="SSF57424">
    <property type="entry name" value="LDL receptor-like module"/>
    <property type="match status" value="1"/>
</dbReference>
<evidence type="ECO:0000256" key="3">
    <source>
        <dbReference type="ARBA" id="ARBA00022737"/>
    </source>
</evidence>
<dbReference type="PROSITE" id="PS50068">
    <property type="entry name" value="LDLRA_2"/>
    <property type="match status" value="2"/>
</dbReference>
<keyword evidence="5 10" id="KW-0472">Membrane</keyword>
<evidence type="ECO:0000259" key="11">
    <source>
        <dbReference type="PROSITE" id="PS50026"/>
    </source>
</evidence>
<dbReference type="InterPro" id="IPR000742">
    <property type="entry name" value="EGF"/>
</dbReference>
<evidence type="ECO:0000256" key="2">
    <source>
        <dbReference type="ARBA" id="ARBA00022692"/>
    </source>
</evidence>
<name>A0A819QRY3_9BILA</name>
<dbReference type="PROSITE" id="PS50026">
    <property type="entry name" value="EGF_3"/>
    <property type="match status" value="2"/>
</dbReference>
<dbReference type="PROSITE" id="PS00022">
    <property type="entry name" value="EGF_1"/>
    <property type="match status" value="3"/>
</dbReference>
<keyword evidence="7" id="KW-0325">Glycoprotein</keyword>
<dbReference type="SMART" id="SM00181">
    <property type="entry name" value="EGF"/>
    <property type="match status" value="3"/>
</dbReference>
<feature type="transmembrane region" description="Helical" evidence="10">
    <location>
        <begin position="945"/>
        <end position="964"/>
    </location>
</feature>
<evidence type="ECO:0000256" key="6">
    <source>
        <dbReference type="ARBA" id="ARBA00023157"/>
    </source>
</evidence>
<feature type="disulfide bond" evidence="8">
    <location>
        <begin position="616"/>
        <end position="625"/>
    </location>
</feature>
<dbReference type="GO" id="GO:0016192">
    <property type="term" value="P:vesicle-mediated transport"/>
    <property type="evidence" value="ECO:0007669"/>
    <property type="project" value="UniProtKB-ARBA"/>
</dbReference>
<feature type="disulfide bond" evidence="8">
    <location>
        <begin position="702"/>
        <end position="711"/>
    </location>
</feature>
<organism evidence="12 13">
    <name type="scientific">Adineta steineri</name>
    <dbReference type="NCBI Taxonomy" id="433720"/>
    <lineage>
        <taxon>Eukaryota</taxon>
        <taxon>Metazoa</taxon>
        <taxon>Spiralia</taxon>
        <taxon>Gnathifera</taxon>
        <taxon>Rotifera</taxon>
        <taxon>Eurotatoria</taxon>
        <taxon>Bdelloidea</taxon>
        <taxon>Adinetida</taxon>
        <taxon>Adinetidae</taxon>
        <taxon>Adineta</taxon>
    </lineage>
</organism>
<comment type="caution">
    <text evidence="12">The sequence shown here is derived from an EMBL/GenBank/DDBJ whole genome shotgun (WGS) entry which is preliminary data.</text>
</comment>
<reference evidence="12" key="1">
    <citation type="submission" date="2021-02" db="EMBL/GenBank/DDBJ databases">
        <authorList>
            <person name="Nowell W R."/>
        </authorList>
    </citation>
    <scope>NUCLEOTIDE SEQUENCE</scope>
</reference>